<reference evidence="1" key="1">
    <citation type="journal article" date="2021" name="J Fungi (Basel)">
        <title>Virulence traits and population genomics of the black yeast Aureobasidium melanogenum.</title>
        <authorList>
            <person name="Cernosa A."/>
            <person name="Sun X."/>
            <person name="Gostincar C."/>
            <person name="Fang C."/>
            <person name="Gunde-Cimerman N."/>
            <person name="Song Z."/>
        </authorList>
    </citation>
    <scope>NUCLEOTIDE SEQUENCE</scope>
    <source>
        <strain evidence="1">EXF-8016</strain>
    </source>
</reference>
<gene>
    <name evidence="1" type="ORF">KCV03_g9712</name>
</gene>
<comment type="caution">
    <text evidence="1">The sequence shown here is derived from an EMBL/GenBank/DDBJ whole genome shotgun (WGS) entry which is preliminary data.</text>
</comment>
<reference evidence="1" key="2">
    <citation type="submission" date="2021-08" db="EMBL/GenBank/DDBJ databases">
        <authorList>
            <person name="Gostincar C."/>
            <person name="Sun X."/>
            <person name="Song Z."/>
            <person name="Gunde-Cimerman N."/>
        </authorList>
    </citation>
    <scope>NUCLEOTIDE SEQUENCE</scope>
    <source>
        <strain evidence="1">EXF-8016</strain>
    </source>
</reference>
<name>A0A9P8K1D2_AURME</name>
<protein>
    <submittedName>
        <fullName evidence="1">Uncharacterized protein</fullName>
    </submittedName>
</protein>
<dbReference type="EMBL" id="JAHFYH010000137">
    <property type="protein sequence ID" value="KAH0211470.1"/>
    <property type="molecule type" value="Genomic_DNA"/>
</dbReference>
<dbReference type="OrthoDB" id="4456803at2759"/>
<accession>A0A9P8K1D2</accession>
<evidence type="ECO:0000313" key="1">
    <source>
        <dbReference type="EMBL" id="KAH0211470.1"/>
    </source>
</evidence>
<organism evidence="1 2">
    <name type="scientific">Aureobasidium melanogenum</name>
    <name type="common">Aureobasidium pullulans var. melanogenum</name>
    <dbReference type="NCBI Taxonomy" id="46634"/>
    <lineage>
        <taxon>Eukaryota</taxon>
        <taxon>Fungi</taxon>
        <taxon>Dikarya</taxon>
        <taxon>Ascomycota</taxon>
        <taxon>Pezizomycotina</taxon>
        <taxon>Dothideomycetes</taxon>
        <taxon>Dothideomycetidae</taxon>
        <taxon>Dothideales</taxon>
        <taxon>Saccotheciaceae</taxon>
        <taxon>Aureobasidium</taxon>
    </lineage>
</organism>
<proteinExistence type="predicted"/>
<dbReference type="AlphaFoldDB" id="A0A9P8K1D2"/>
<dbReference type="Proteomes" id="UP000767238">
    <property type="component" value="Unassembled WGS sequence"/>
</dbReference>
<sequence>MGEARWLPLFVTADVSIEIINSVLRSAALEKEEDEDFENRWCLVQHPNQQAVAKPSIAPVEHFQSGFLSASVEVLQDHVSKRCGETGLGHDNDVYMDWLADDAFGVIDARTAQDNTILFCVREDVDAIQEAEVRLAWNKGTRSDEALSKFIKDAGDIDDQDIMFLVENLAIDKDYAMETNVADIGLDEAKQKINDWIDLEQQEGRPRWFEFRMVVENAMKNSYGISNIGPAGVLTEMKDDFDEDGVMRY</sequence>
<feature type="non-terminal residue" evidence="1">
    <location>
        <position position="1"/>
    </location>
</feature>
<evidence type="ECO:0000313" key="2">
    <source>
        <dbReference type="Proteomes" id="UP000767238"/>
    </source>
</evidence>